<proteinExistence type="predicted"/>
<dbReference type="GO" id="GO:0046872">
    <property type="term" value="F:metal ion binding"/>
    <property type="evidence" value="ECO:0007669"/>
    <property type="project" value="UniProtKB-KW"/>
</dbReference>
<evidence type="ECO:0000259" key="12">
    <source>
        <dbReference type="PROSITE" id="PS50994"/>
    </source>
</evidence>
<evidence type="ECO:0000256" key="10">
    <source>
        <dbReference type="ARBA" id="ARBA00023268"/>
    </source>
</evidence>
<feature type="region of interest" description="Disordered" evidence="11">
    <location>
        <begin position="1894"/>
        <end position="1913"/>
    </location>
</feature>
<sequence length="2112" mass="234733">MRSKAWVVNLYGGKGLKEDPVQSLNGQVNVDTNTEVVVINAELLLDGGWCMRGPAYKALMWGAMSSRIKAVVGTPPAKSYCPTRPWRTVEEPYGITGLNPTEMYSVNKETALAARQFLLYLVAHACSKEKFVGWMMKNPGDPGGSLEAKSGISVWNTPMTRAFMEVVAPLGVTTTTWKSQENDASQHKETTIGENLNLKELLKDDVSMEPAALKLRRTLTIALQEAGVASTRTWEPAAELQRMTAEQGWRLHVQRDHVPFRKDCEYCVMMMGTGKQRRRTKQKSAYVLSVDVGGPMRVRSKDTHGSGYRFFLAAAYSRPMYRDQPDPPEPAVDELASAEYDFSDLELEDTPEDIPAPDEDVMFPGTGELGELGEMDAGESDEEVFPPELRAMKAADRLWDDDEAALEEQTKDAADETAVEGNHEIPVDHLYFVRPLKSKNSKHVMMAIQEIVLQLKQENLPVVRIHSDRAHEMRSLALRAWTLDNGIWLTRTEGQSPQSNGTAERAVRFLKGRARMLLRTSGLSTEHWATAMVAAAHRQREERLRPEDPQVPCPYGTRVAIKKKRYGDGGRHDLLPHWTKGTYMGPVWDVKGGSAVLEDETNRFTVATHLRSRLHDPGALKDEKEINVEPLRPSRRLKEKTAIGADGLAVRSLETTSPEDDRKRLVEEIAALLVKDPVHKVRRPQLKNEGEVGTNASYSTAGAYNFGGVYGVTKYTREAPELTKKVTQLLRHDFPDEVFTSATIVKNASLPTHRDVYNERRSRNLISPIQVPRGAGVWEELRSGDVYKGKFHVMDVKGEQIPGQVHELSDEGTRVVVAGHTIGSWRKLNDDMRMELVENGFVLPEEEEERVQEKKVTNDAEDTPDFFVEPEDIIHGATSLIPADMGEDDIGMCKKVAVENLYTRDIEKVLKELEGDLRVVHTVHPSEVEQNIEAWIPSMAKEMRTLEEIGAVKRLKGKEAWDYLKQTGAVVVPGKAVYTVKPPSEEGQVCRRKTRIVSCGNFQPKNDAESNYSGGAVAEAVRLGIAEAARHRWCSCTGDVVSAFLRAPVPKGTCLALRPPMALIKAGLADREEVWVVQTALYGFRSSPRWWSTHRTAKMKSGVTKGGLTFRQGQADADVWQIQAPGGITKGLMIVYVDDFLILGPRDVCDDAYDWMATTWEATPCQFATSSSSVRFLGMEIRQQTDKEGNISGYSLDQEGYIQEILRQHQVGEAEKSLLPATKEWMVLDPQGYPDTYTAEQLKAAQSVTGELAWLAQRCRPDLSYTMSIMGSLTTKDPVRVATIGRKTMSYLNATKEWKLMFRSGSSPELITYTDSSYSPEGEKSHSGAVVFWANCPVAWKSGRQSLVTTSSAETELLAASEGATLTYSIDAMLNDVGVEPTAREIRVDNTAAVTLASEEGGSWRTRHLKVRAAALRQRLQDGWARITHCPGEWQLADGLTKILASKRMDMLMGCWGLGLPARLPQEDHRLRRLQAAAEQQSPAEQQAPAEQQSPAEQSNNSSSSIAPAVTSTAHGRDLGCCMGLLVLAQWFVSVQGQRTRQIDPLPEPLELSSSWELYAVVAMLAVCAIAVWEGCRYAMGQRGEVVRLRGMASSQESQRLTKVELRTLSALLQREPDKLTSEEKLDLVHLAGRCGSDVSEAVGMSVVGSKARKQPRPPEEATCSAGIPPEGDPSEPPQPHPEPRRPGPTRKTSKMYPTTPLSSWDHPTWTERPQLVTSRFAGSPTRDMRDAAVQCELQSEIPKKVYFTPKGGCVHATRSCSTLVSSTKFQERDMCQKCVRGQKEETDHRGEAPKHRHLRGLQLPEPWTLKAQVTDLHDAIESQLEGGAPGCDENGVNRRRVPRVSWKDRRYNVKARKRNAPRAAENHSPGGLQRCGLKIFAEATLYALRYNPRANRGEAPPPESECRTGAVRKEVPTNNSWWGYEDLQVGVPRPPNVDFGKVLFPAEGGSVKEKLSVHVVRHADWDERHEDFDDEDEEDDFREGLTSQEASEPSDTEEEYYDSDGSPGAVAYAPSTPRQEAREASEEYEPEDGEQAAVAFLSWLQQKPAMMRLSVPDRSVGTGIAWDFPLAKSEKRELLLQHIAAGERMAQEDASEAAREVEIAQAQTPLG</sequence>
<dbReference type="GO" id="GO:0015074">
    <property type="term" value="P:DNA integration"/>
    <property type="evidence" value="ECO:0007669"/>
    <property type="project" value="UniProtKB-KW"/>
</dbReference>
<dbReference type="Pfam" id="PF07727">
    <property type="entry name" value="RVT_2"/>
    <property type="match status" value="1"/>
</dbReference>
<keyword evidence="14" id="KW-1185">Reference proteome</keyword>
<gene>
    <name evidence="13" type="primary">GIP</name>
    <name evidence="13" type="ORF">AK812_SmicGene10807</name>
</gene>
<dbReference type="InterPro" id="IPR012337">
    <property type="entry name" value="RNaseH-like_sf"/>
</dbReference>
<dbReference type="EMBL" id="LSRX01000171">
    <property type="protein sequence ID" value="OLQ05958.1"/>
    <property type="molecule type" value="Genomic_DNA"/>
</dbReference>
<evidence type="ECO:0000256" key="9">
    <source>
        <dbReference type="ARBA" id="ARBA00023172"/>
    </source>
</evidence>
<evidence type="ECO:0000256" key="5">
    <source>
        <dbReference type="ARBA" id="ARBA00022842"/>
    </source>
</evidence>
<dbReference type="GO" id="GO:0016787">
    <property type="term" value="F:hydrolase activity"/>
    <property type="evidence" value="ECO:0007669"/>
    <property type="project" value="UniProtKB-KW"/>
</dbReference>
<evidence type="ECO:0000256" key="8">
    <source>
        <dbReference type="ARBA" id="ARBA00022932"/>
    </source>
</evidence>
<keyword evidence="10" id="KW-0511">Multifunctional enzyme</keyword>
<dbReference type="GO" id="GO:0003964">
    <property type="term" value="F:RNA-directed DNA polymerase activity"/>
    <property type="evidence" value="ECO:0007669"/>
    <property type="project" value="UniProtKB-KW"/>
</dbReference>
<dbReference type="GO" id="GO:0004519">
    <property type="term" value="F:endonuclease activity"/>
    <property type="evidence" value="ECO:0007669"/>
    <property type="project" value="UniProtKB-KW"/>
</dbReference>
<dbReference type="InterPro" id="IPR036397">
    <property type="entry name" value="RNaseH_sf"/>
</dbReference>
<evidence type="ECO:0000256" key="6">
    <source>
        <dbReference type="ARBA" id="ARBA00022908"/>
    </source>
</evidence>
<evidence type="ECO:0000313" key="13">
    <source>
        <dbReference type="EMBL" id="OLQ05958.1"/>
    </source>
</evidence>
<feature type="region of interest" description="Disordered" evidence="11">
    <location>
        <begin position="1825"/>
        <end position="1844"/>
    </location>
</feature>
<dbReference type="Proteomes" id="UP000186817">
    <property type="component" value="Unassembled WGS sequence"/>
</dbReference>
<keyword evidence="5" id="KW-0460">Magnesium</keyword>
<reference evidence="13 14" key="1">
    <citation type="submission" date="2016-02" db="EMBL/GenBank/DDBJ databases">
        <title>Genome analysis of coral dinoflagellate symbionts highlights evolutionary adaptations to a symbiotic lifestyle.</title>
        <authorList>
            <person name="Aranda M."/>
            <person name="Li Y."/>
            <person name="Liew Y.J."/>
            <person name="Baumgarten S."/>
            <person name="Simakov O."/>
            <person name="Wilson M."/>
            <person name="Piel J."/>
            <person name="Ashoor H."/>
            <person name="Bougouffa S."/>
            <person name="Bajic V.B."/>
            <person name="Ryu T."/>
            <person name="Ravasi T."/>
            <person name="Bayer T."/>
            <person name="Micklem G."/>
            <person name="Kim H."/>
            <person name="Bhak J."/>
            <person name="Lajeunesse T.C."/>
            <person name="Voolstra C.R."/>
        </authorList>
    </citation>
    <scope>NUCLEOTIDE SEQUENCE [LARGE SCALE GENOMIC DNA]</scope>
    <source>
        <strain evidence="13 14">CCMP2467</strain>
    </source>
</reference>
<dbReference type="PROSITE" id="PS50994">
    <property type="entry name" value="INTEGRASE"/>
    <property type="match status" value="1"/>
</dbReference>
<dbReference type="Gene3D" id="3.30.420.10">
    <property type="entry name" value="Ribonuclease H-like superfamily/Ribonuclease H"/>
    <property type="match status" value="1"/>
</dbReference>
<dbReference type="PANTHER" id="PTHR42648">
    <property type="entry name" value="TRANSPOSASE, PUTATIVE-RELATED"/>
    <property type="match status" value="1"/>
</dbReference>
<accession>A0A1Q9EEY5</accession>
<evidence type="ECO:0000256" key="7">
    <source>
        <dbReference type="ARBA" id="ARBA00022918"/>
    </source>
</evidence>
<keyword evidence="8" id="KW-0239">DNA-directed DNA polymerase</keyword>
<keyword evidence="2" id="KW-0479">Metal-binding</keyword>
<feature type="compositionally biased region" description="Pro residues" evidence="11">
    <location>
        <begin position="1671"/>
        <end position="1681"/>
    </location>
</feature>
<keyword evidence="3" id="KW-0255">Endonuclease</keyword>
<evidence type="ECO:0000256" key="2">
    <source>
        <dbReference type="ARBA" id="ARBA00022723"/>
    </source>
</evidence>
<evidence type="ECO:0000256" key="3">
    <source>
        <dbReference type="ARBA" id="ARBA00022759"/>
    </source>
</evidence>
<feature type="region of interest" description="Disordered" evidence="11">
    <location>
        <begin position="1474"/>
        <end position="1509"/>
    </location>
</feature>
<feature type="compositionally biased region" description="Acidic residues" evidence="11">
    <location>
        <begin position="1973"/>
        <end position="1982"/>
    </location>
</feature>
<feature type="compositionally biased region" description="Low complexity" evidence="11">
    <location>
        <begin position="1475"/>
        <end position="1509"/>
    </location>
</feature>
<evidence type="ECO:0000256" key="1">
    <source>
        <dbReference type="ARBA" id="ARBA00022722"/>
    </source>
</evidence>
<dbReference type="InterPro" id="IPR013103">
    <property type="entry name" value="RVT_2"/>
</dbReference>
<protein>
    <submittedName>
        <fullName evidence="13">Copia protein</fullName>
    </submittedName>
</protein>
<dbReference type="PANTHER" id="PTHR42648:SF11">
    <property type="entry name" value="TRANSPOSON TY4-P GAG-POL POLYPROTEIN"/>
    <property type="match status" value="1"/>
</dbReference>
<dbReference type="SUPFAM" id="SSF53098">
    <property type="entry name" value="Ribonuclease H-like"/>
    <property type="match status" value="1"/>
</dbReference>
<name>A0A1Q9EEY5_SYMMI</name>
<dbReference type="CDD" id="cd09272">
    <property type="entry name" value="RNase_HI_RT_Ty1"/>
    <property type="match status" value="1"/>
</dbReference>
<keyword evidence="8" id="KW-0548">Nucleotidyltransferase</keyword>
<keyword evidence="6" id="KW-0229">DNA integration</keyword>
<keyword evidence="8" id="KW-0808">Transferase</keyword>
<evidence type="ECO:0000256" key="4">
    <source>
        <dbReference type="ARBA" id="ARBA00022801"/>
    </source>
</evidence>
<organism evidence="13 14">
    <name type="scientific">Symbiodinium microadriaticum</name>
    <name type="common">Dinoflagellate</name>
    <name type="synonym">Zooxanthella microadriatica</name>
    <dbReference type="NCBI Taxonomy" id="2951"/>
    <lineage>
        <taxon>Eukaryota</taxon>
        <taxon>Sar</taxon>
        <taxon>Alveolata</taxon>
        <taxon>Dinophyceae</taxon>
        <taxon>Suessiales</taxon>
        <taxon>Symbiodiniaceae</taxon>
        <taxon>Symbiodinium</taxon>
    </lineage>
</organism>
<keyword evidence="4" id="KW-0378">Hydrolase</keyword>
<dbReference type="GO" id="GO:0003887">
    <property type="term" value="F:DNA-directed DNA polymerase activity"/>
    <property type="evidence" value="ECO:0007669"/>
    <property type="project" value="UniProtKB-KW"/>
</dbReference>
<dbReference type="InterPro" id="IPR039537">
    <property type="entry name" value="Retrotran_Ty1/copia-like"/>
</dbReference>
<dbReference type="GO" id="GO:0003676">
    <property type="term" value="F:nucleic acid binding"/>
    <property type="evidence" value="ECO:0007669"/>
    <property type="project" value="InterPro"/>
</dbReference>
<keyword evidence="9" id="KW-0233">DNA recombination</keyword>
<feature type="region of interest" description="Disordered" evidence="11">
    <location>
        <begin position="1648"/>
        <end position="1709"/>
    </location>
</feature>
<comment type="caution">
    <text evidence="13">The sequence shown here is derived from an EMBL/GenBank/DDBJ whole genome shotgun (WGS) entry which is preliminary data.</text>
</comment>
<keyword evidence="7" id="KW-0695">RNA-directed DNA polymerase</keyword>
<dbReference type="GO" id="GO:0006310">
    <property type="term" value="P:DNA recombination"/>
    <property type="evidence" value="ECO:0007669"/>
    <property type="project" value="UniProtKB-KW"/>
</dbReference>
<evidence type="ECO:0000313" key="14">
    <source>
        <dbReference type="Proteomes" id="UP000186817"/>
    </source>
</evidence>
<feature type="region of interest" description="Disordered" evidence="11">
    <location>
        <begin position="1969"/>
        <end position="2034"/>
    </location>
</feature>
<dbReference type="OrthoDB" id="123335at2759"/>
<feature type="domain" description="Integrase catalytic" evidence="12">
    <location>
        <begin position="382"/>
        <end position="560"/>
    </location>
</feature>
<evidence type="ECO:0000256" key="11">
    <source>
        <dbReference type="SAM" id="MobiDB-lite"/>
    </source>
</evidence>
<dbReference type="InterPro" id="IPR001584">
    <property type="entry name" value="Integrase_cat-core"/>
</dbReference>
<feature type="compositionally biased region" description="Acidic residues" evidence="11">
    <location>
        <begin position="1993"/>
        <end position="2003"/>
    </location>
</feature>
<keyword evidence="1" id="KW-0540">Nuclease</keyword>